<dbReference type="EMBL" id="JAYMYR010000008">
    <property type="protein sequence ID" value="KAK7348560.1"/>
    <property type="molecule type" value="Genomic_DNA"/>
</dbReference>
<protein>
    <submittedName>
        <fullName evidence="2">Uncharacterized protein</fullName>
    </submittedName>
</protein>
<dbReference type="AlphaFoldDB" id="A0AAN9QSC4"/>
<gene>
    <name evidence="2" type="ORF">VNO80_23118</name>
</gene>
<reference evidence="2 3" key="1">
    <citation type="submission" date="2024-01" db="EMBL/GenBank/DDBJ databases">
        <title>The genomes of 5 underutilized Papilionoideae crops provide insights into root nodulation and disease resistanc.</title>
        <authorList>
            <person name="Jiang F."/>
        </authorList>
    </citation>
    <scope>NUCLEOTIDE SEQUENCE [LARGE SCALE GENOMIC DNA]</scope>
    <source>
        <strain evidence="2">JINMINGXINNONG_FW02</strain>
        <tissue evidence="2">Leaves</tissue>
    </source>
</reference>
<keyword evidence="1" id="KW-0732">Signal</keyword>
<accession>A0AAN9QSC4</accession>
<organism evidence="2 3">
    <name type="scientific">Phaseolus coccineus</name>
    <name type="common">Scarlet runner bean</name>
    <name type="synonym">Phaseolus multiflorus</name>
    <dbReference type="NCBI Taxonomy" id="3886"/>
    <lineage>
        <taxon>Eukaryota</taxon>
        <taxon>Viridiplantae</taxon>
        <taxon>Streptophyta</taxon>
        <taxon>Embryophyta</taxon>
        <taxon>Tracheophyta</taxon>
        <taxon>Spermatophyta</taxon>
        <taxon>Magnoliopsida</taxon>
        <taxon>eudicotyledons</taxon>
        <taxon>Gunneridae</taxon>
        <taxon>Pentapetalae</taxon>
        <taxon>rosids</taxon>
        <taxon>fabids</taxon>
        <taxon>Fabales</taxon>
        <taxon>Fabaceae</taxon>
        <taxon>Papilionoideae</taxon>
        <taxon>50 kb inversion clade</taxon>
        <taxon>NPAAA clade</taxon>
        <taxon>indigoferoid/millettioid clade</taxon>
        <taxon>Phaseoleae</taxon>
        <taxon>Phaseolus</taxon>
    </lineage>
</organism>
<dbReference type="Proteomes" id="UP001374584">
    <property type="component" value="Unassembled WGS sequence"/>
</dbReference>
<feature type="chain" id="PRO_5042873836" evidence="1">
    <location>
        <begin position="23"/>
        <end position="96"/>
    </location>
</feature>
<feature type="signal peptide" evidence="1">
    <location>
        <begin position="1"/>
        <end position="22"/>
    </location>
</feature>
<name>A0AAN9QSC4_PHACN</name>
<comment type="caution">
    <text evidence="2">The sequence shown here is derived from an EMBL/GenBank/DDBJ whole genome shotgun (WGS) entry which is preliminary data.</text>
</comment>
<keyword evidence="3" id="KW-1185">Reference proteome</keyword>
<sequence>MGFSGGSLSCLCFIAINGDVSSAMPAHESLKVRSTDVNNFGQPGKGSVCWSWVCWTGINWSYRLLIVLEKQNLNHLTDLVSGFVDLARNSMLMVLS</sequence>
<evidence type="ECO:0000256" key="1">
    <source>
        <dbReference type="SAM" id="SignalP"/>
    </source>
</evidence>
<proteinExistence type="predicted"/>
<evidence type="ECO:0000313" key="2">
    <source>
        <dbReference type="EMBL" id="KAK7348560.1"/>
    </source>
</evidence>
<evidence type="ECO:0000313" key="3">
    <source>
        <dbReference type="Proteomes" id="UP001374584"/>
    </source>
</evidence>